<dbReference type="Gene3D" id="3.10.180.10">
    <property type="entry name" value="2,3-Dihydroxybiphenyl 1,2-Dioxygenase, domain 1"/>
    <property type="match status" value="1"/>
</dbReference>
<reference evidence="2 3" key="1">
    <citation type="submission" date="2023-08" db="EMBL/GenBank/DDBJ databases">
        <title>Implementing the SeqCode for naming new Mesorhizobium species isolated from Vachellia karroo root nodules.</title>
        <authorList>
            <person name="Van Lill M."/>
        </authorList>
    </citation>
    <scope>NUCLEOTIDE SEQUENCE [LARGE SCALE GENOMIC DNA]</scope>
    <source>
        <strain evidence="2 3">MSK 1335</strain>
    </source>
</reference>
<dbReference type="InterPro" id="IPR029068">
    <property type="entry name" value="Glyas_Bleomycin-R_OHBP_Dase"/>
</dbReference>
<dbReference type="PANTHER" id="PTHR36503">
    <property type="entry name" value="BLR2520 PROTEIN"/>
    <property type="match status" value="1"/>
</dbReference>
<dbReference type="PANTHER" id="PTHR36503:SF1">
    <property type="entry name" value="BLR2520 PROTEIN"/>
    <property type="match status" value="1"/>
</dbReference>
<comment type="caution">
    <text evidence="2">The sequence shown here is derived from an EMBL/GenBank/DDBJ whole genome shotgun (WGS) entry which is preliminary data.</text>
</comment>
<protein>
    <submittedName>
        <fullName evidence="2">VOC family protein</fullName>
    </submittedName>
</protein>
<organism evidence="2 3">
    <name type="scientific">Mesorhizobium montanum</name>
    <dbReference type="NCBI Taxonomy" id="3072323"/>
    <lineage>
        <taxon>Bacteria</taxon>
        <taxon>Pseudomonadati</taxon>
        <taxon>Pseudomonadota</taxon>
        <taxon>Alphaproteobacteria</taxon>
        <taxon>Hyphomicrobiales</taxon>
        <taxon>Phyllobacteriaceae</taxon>
        <taxon>Mesorhizobium</taxon>
    </lineage>
</organism>
<feature type="domain" description="VOC" evidence="1">
    <location>
        <begin position="4"/>
        <end position="137"/>
    </location>
</feature>
<sequence length="140" mass="15250">MRARIDVITLAVADFERALAFYRALGLQSAGVTATEFAGDDTHPAGAIVMFHLDGGQILALYPRSELAKDAGIAPEPPRSGEFSLGHIVETRREVDELLGKAKAAGALVTELHDRPWGIYSGYFRDPDGHLWEIIHNPNT</sequence>
<gene>
    <name evidence="2" type="ORF">RFM68_30775</name>
</gene>
<accession>A0ABU4ZX01</accession>
<name>A0ABU4ZX01_9HYPH</name>
<dbReference type="InterPro" id="IPR004360">
    <property type="entry name" value="Glyas_Fos-R_dOase_dom"/>
</dbReference>
<evidence type="ECO:0000313" key="2">
    <source>
        <dbReference type="EMBL" id="MDX8528864.1"/>
    </source>
</evidence>
<dbReference type="EMBL" id="JAVIJF010000031">
    <property type="protein sequence ID" value="MDX8528864.1"/>
    <property type="molecule type" value="Genomic_DNA"/>
</dbReference>
<evidence type="ECO:0000313" key="3">
    <source>
        <dbReference type="Proteomes" id="UP001276840"/>
    </source>
</evidence>
<dbReference type="SUPFAM" id="SSF54593">
    <property type="entry name" value="Glyoxalase/Bleomycin resistance protein/Dihydroxybiphenyl dioxygenase"/>
    <property type="match status" value="1"/>
</dbReference>
<dbReference type="RefSeq" id="WP_320236748.1">
    <property type="nucleotide sequence ID" value="NZ_JAVIJF010000031.1"/>
</dbReference>
<keyword evidence="3" id="KW-1185">Reference proteome</keyword>
<dbReference type="Proteomes" id="UP001276840">
    <property type="component" value="Unassembled WGS sequence"/>
</dbReference>
<dbReference type="InterPro" id="IPR037523">
    <property type="entry name" value="VOC_core"/>
</dbReference>
<evidence type="ECO:0000259" key="1">
    <source>
        <dbReference type="PROSITE" id="PS51819"/>
    </source>
</evidence>
<dbReference type="PROSITE" id="PS51819">
    <property type="entry name" value="VOC"/>
    <property type="match status" value="1"/>
</dbReference>
<proteinExistence type="predicted"/>
<dbReference type="Pfam" id="PF00903">
    <property type="entry name" value="Glyoxalase"/>
    <property type="match status" value="1"/>
</dbReference>